<dbReference type="EMBL" id="FLRA01000002">
    <property type="protein sequence ID" value="SBT16127.1"/>
    <property type="molecule type" value="Genomic_DNA"/>
</dbReference>
<evidence type="ECO:0000313" key="3">
    <source>
        <dbReference type="Proteomes" id="UP000092840"/>
    </source>
</evidence>
<dbReference type="Gene3D" id="1.20.120.580">
    <property type="entry name" value="bsu32300-like"/>
    <property type="match status" value="1"/>
</dbReference>
<sequence>MRDRNWEASLYEHQHEMIKRLDVHRKKDRNDQLTQDEIMAVEHTFQLLVASMLDFARYVLKHHYDVGVERRDQVLDALIEHKDVTYEQGQQIRVLVELRQKILFDYLDENFTELSSALSLRRYALVEVLTKEWTSRLGQEER</sequence>
<dbReference type="AlphaFoldDB" id="A0A1C3JLZ8"/>
<dbReference type="RefSeq" id="WP_067030501.1">
    <property type="nucleotide sequence ID" value="NZ_FLRA01000002.1"/>
</dbReference>
<protein>
    <submittedName>
        <fullName evidence="1">Uncharacterized protein</fullName>
    </submittedName>
</protein>
<evidence type="ECO:0000313" key="4">
    <source>
        <dbReference type="Proteomes" id="UP000092871"/>
    </source>
</evidence>
<keyword evidence="3" id="KW-1185">Reference proteome</keyword>
<dbReference type="InterPro" id="IPR037038">
    <property type="entry name" value="HepT-like_sf"/>
</dbReference>
<dbReference type="OrthoDB" id="6104031at2"/>
<dbReference type="Proteomes" id="UP000092840">
    <property type="component" value="Unassembled WGS sequence"/>
</dbReference>
<reference evidence="1 4" key="2">
    <citation type="submission" date="2016-06" db="EMBL/GenBank/DDBJ databases">
        <authorList>
            <person name="Kjaerup R.B."/>
            <person name="Dalgaard T.S."/>
            <person name="Juul-Madsen H.R."/>
        </authorList>
    </citation>
    <scope>NUCLEOTIDE SEQUENCE [LARGE SCALE GENOMIC DNA]</scope>
    <source>
        <strain evidence="1 4">CECT 5115</strain>
    </source>
</reference>
<name>A0A1C3JLZ8_9GAMM</name>
<accession>A0A1C3JLZ8</accession>
<organism evidence="1 4">
    <name type="scientific">Marinomonas gallaica</name>
    <dbReference type="NCBI Taxonomy" id="1806667"/>
    <lineage>
        <taxon>Bacteria</taxon>
        <taxon>Pseudomonadati</taxon>
        <taxon>Pseudomonadota</taxon>
        <taxon>Gammaproteobacteria</taxon>
        <taxon>Oceanospirillales</taxon>
        <taxon>Oceanospirillaceae</taxon>
        <taxon>Marinomonas</taxon>
    </lineage>
</organism>
<evidence type="ECO:0000313" key="1">
    <source>
        <dbReference type="EMBL" id="SBT16127.1"/>
    </source>
</evidence>
<proteinExistence type="predicted"/>
<dbReference type="Proteomes" id="UP000092871">
    <property type="component" value="Unassembled WGS sequence"/>
</dbReference>
<evidence type="ECO:0000313" key="2">
    <source>
        <dbReference type="EMBL" id="SBT21175.1"/>
    </source>
</evidence>
<reference evidence="2 3" key="1">
    <citation type="submission" date="2016-06" db="EMBL/GenBank/DDBJ databases">
        <authorList>
            <person name="Rodrigo-Torres L."/>
            <person name="Arahal D.R."/>
        </authorList>
    </citation>
    <scope>NUCLEOTIDE SEQUENCE [LARGE SCALE GENOMIC DNA]</scope>
    <source>
        <strain evidence="2 3">CECT 5116</strain>
    </source>
</reference>
<gene>
    <name evidence="1" type="ORF">MGA5115_00201</name>
    <name evidence="2" type="ORF">MGA5116_01762</name>
</gene>
<dbReference type="EMBL" id="FLRB01000012">
    <property type="protein sequence ID" value="SBT21175.1"/>
    <property type="molecule type" value="Genomic_DNA"/>
</dbReference>